<dbReference type="CDD" id="cd11319">
    <property type="entry name" value="AmyAc_euk_AmyA"/>
    <property type="match status" value="1"/>
</dbReference>
<dbReference type="PANTHER" id="PTHR10357:SF215">
    <property type="entry name" value="ALPHA-AMYLASE 1"/>
    <property type="match status" value="1"/>
</dbReference>
<dbReference type="InterPro" id="IPR001680">
    <property type="entry name" value="WD40_rpt"/>
</dbReference>
<feature type="region of interest" description="Disordered" evidence="9">
    <location>
        <begin position="688"/>
        <end position="712"/>
    </location>
</feature>
<dbReference type="SUPFAM" id="SSF50978">
    <property type="entry name" value="WD40 repeat-like"/>
    <property type="match status" value="1"/>
</dbReference>
<evidence type="ECO:0000259" key="11">
    <source>
        <dbReference type="SMART" id="SM00642"/>
    </source>
</evidence>
<evidence type="ECO:0000256" key="7">
    <source>
        <dbReference type="PROSITE-ProRule" id="PRU00221"/>
    </source>
</evidence>
<dbReference type="Gene3D" id="1.10.418.10">
    <property type="entry name" value="Calponin-like domain"/>
    <property type="match status" value="1"/>
</dbReference>
<reference evidence="12 13" key="1">
    <citation type="journal article" date="2013" name="Nat. Commun.">
        <title>The evolution and pathogenic mechanisms of the rice sheath blight pathogen.</title>
        <authorList>
            <person name="Zheng A."/>
            <person name="Lin R."/>
            <person name="Xu L."/>
            <person name="Qin P."/>
            <person name="Tang C."/>
            <person name="Ai P."/>
            <person name="Zhang D."/>
            <person name="Liu Y."/>
            <person name="Sun Z."/>
            <person name="Feng H."/>
            <person name="Wang Y."/>
            <person name="Chen Y."/>
            <person name="Liang X."/>
            <person name="Fu R."/>
            <person name="Li Q."/>
            <person name="Zhang J."/>
            <person name="Yu X."/>
            <person name="Xie Z."/>
            <person name="Ding L."/>
            <person name="Guan P."/>
            <person name="Tang J."/>
            <person name="Liang Y."/>
            <person name="Wang S."/>
            <person name="Deng Q."/>
            <person name="Li S."/>
            <person name="Zhu J."/>
            <person name="Wang L."/>
            <person name="Liu H."/>
            <person name="Li P."/>
        </authorList>
    </citation>
    <scope>NUCLEOTIDE SEQUENCE [LARGE SCALE GENOMIC DNA]</scope>
    <source>
        <strain evidence="13">AG-1 IA</strain>
    </source>
</reference>
<dbReference type="PROSITE" id="PS50294">
    <property type="entry name" value="WD_REPEATS_REGION"/>
    <property type="match status" value="1"/>
</dbReference>
<dbReference type="InterPro" id="IPR015943">
    <property type="entry name" value="WD40/YVTN_repeat-like_dom_sf"/>
</dbReference>
<evidence type="ECO:0000256" key="5">
    <source>
        <dbReference type="ARBA" id="ARBA00022729"/>
    </source>
</evidence>
<dbReference type="SMART" id="SM00642">
    <property type="entry name" value="Aamy"/>
    <property type="match status" value="1"/>
</dbReference>
<dbReference type="InterPro" id="IPR017853">
    <property type="entry name" value="GH"/>
</dbReference>
<dbReference type="GO" id="GO:0016787">
    <property type="term" value="F:hydrolase activity"/>
    <property type="evidence" value="ECO:0007669"/>
    <property type="project" value="UniProtKB-KW"/>
</dbReference>
<organism evidence="12 13">
    <name type="scientific">Thanatephorus cucumeris (strain AG1-IA)</name>
    <name type="common">Rice sheath blight fungus</name>
    <name type="synonym">Rhizoctonia solani</name>
    <dbReference type="NCBI Taxonomy" id="983506"/>
    <lineage>
        <taxon>Eukaryota</taxon>
        <taxon>Fungi</taxon>
        <taxon>Dikarya</taxon>
        <taxon>Basidiomycota</taxon>
        <taxon>Agaricomycotina</taxon>
        <taxon>Agaricomycetes</taxon>
        <taxon>Cantharellales</taxon>
        <taxon>Ceratobasidiaceae</taxon>
        <taxon>Rhizoctonia</taxon>
        <taxon>Rhizoctonia solani AG-1</taxon>
    </lineage>
</organism>
<keyword evidence="6" id="KW-0677">Repeat</keyword>
<dbReference type="PANTHER" id="PTHR10357">
    <property type="entry name" value="ALPHA-AMYLASE FAMILY MEMBER"/>
    <property type="match status" value="1"/>
</dbReference>
<dbReference type="SMART" id="SM00320">
    <property type="entry name" value="WD40"/>
    <property type="match status" value="3"/>
</dbReference>
<dbReference type="EMBL" id="AFRT01001365">
    <property type="protein sequence ID" value="ELU40656.1"/>
    <property type="molecule type" value="Genomic_DNA"/>
</dbReference>
<comment type="similarity">
    <text evidence="2">Belongs to the glycosyl hydrolase 13 family.</text>
</comment>
<dbReference type="HOGENOM" id="CLU_235516_0_0_1"/>
<feature type="compositionally biased region" description="Polar residues" evidence="9">
    <location>
        <begin position="1866"/>
        <end position="1876"/>
    </location>
</feature>
<evidence type="ECO:0000256" key="3">
    <source>
        <dbReference type="ARBA" id="ARBA00022574"/>
    </source>
</evidence>
<feature type="repeat" description="WD" evidence="7">
    <location>
        <begin position="77"/>
        <end position="110"/>
    </location>
</feature>
<dbReference type="InterPro" id="IPR043936">
    <property type="entry name" value="HOOK_N"/>
</dbReference>
<dbReference type="Gene3D" id="2.60.40.1180">
    <property type="entry name" value="Golgi alpha-mannosidase II"/>
    <property type="match status" value="1"/>
</dbReference>
<dbReference type="Gene3D" id="2.130.10.10">
    <property type="entry name" value="YVTN repeat-like/Quinoprotein amine dehydrogenase"/>
    <property type="match status" value="1"/>
</dbReference>
<dbReference type="InterPro" id="IPR036322">
    <property type="entry name" value="WD40_repeat_dom_sf"/>
</dbReference>
<dbReference type="GO" id="GO:0030705">
    <property type="term" value="P:cytoskeleton-dependent intracellular transport"/>
    <property type="evidence" value="ECO:0007669"/>
    <property type="project" value="InterPro"/>
</dbReference>
<feature type="transmembrane region" description="Helical" evidence="10">
    <location>
        <begin position="1726"/>
        <end position="1751"/>
    </location>
</feature>
<dbReference type="InterPro" id="IPR008636">
    <property type="entry name" value="Hook_C"/>
</dbReference>
<evidence type="ECO:0000256" key="4">
    <source>
        <dbReference type="ARBA" id="ARBA00022723"/>
    </source>
</evidence>
<evidence type="ECO:0000256" key="6">
    <source>
        <dbReference type="ARBA" id="ARBA00022737"/>
    </source>
</evidence>
<keyword evidence="10" id="KW-0812">Transmembrane</keyword>
<comment type="cofactor">
    <cofactor evidence="1">
        <name>Ca(2+)</name>
        <dbReference type="ChEBI" id="CHEBI:29108"/>
    </cofactor>
</comment>
<dbReference type="InterPro" id="IPR013780">
    <property type="entry name" value="Glyco_hydro_b"/>
</dbReference>
<dbReference type="Pfam" id="PF19047">
    <property type="entry name" value="HOOK_N"/>
    <property type="match status" value="1"/>
</dbReference>
<keyword evidence="3 7" id="KW-0853">WD repeat</keyword>
<dbReference type="Pfam" id="PF05622">
    <property type="entry name" value="HOOK"/>
    <property type="match status" value="1"/>
</dbReference>
<keyword evidence="4" id="KW-0479">Metal-binding</keyword>
<keyword evidence="13" id="KW-1185">Reference proteome</keyword>
<dbReference type="GO" id="GO:0005975">
    <property type="term" value="P:carbohydrate metabolic process"/>
    <property type="evidence" value="ECO:0007669"/>
    <property type="project" value="InterPro"/>
</dbReference>
<dbReference type="CDD" id="cd22211">
    <property type="entry name" value="HkD_SF"/>
    <property type="match status" value="1"/>
</dbReference>
<dbReference type="PROSITE" id="PS00678">
    <property type="entry name" value="WD_REPEATS_1"/>
    <property type="match status" value="1"/>
</dbReference>
<dbReference type="PROSITE" id="PS50082">
    <property type="entry name" value="WD_REPEATS_2"/>
    <property type="match status" value="1"/>
</dbReference>
<feature type="coiled-coil region" evidence="8">
    <location>
        <begin position="804"/>
        <end position="902"/>
    </location>
</feature>
<name>L8WR91_THACA</name>
<dbReference type="Pfam" id="PF00128">
    <property type="entry name" value="Alpha-amylase"/>
    <property type="match status" value="1"/>
</dbReference>
<evidence type="ECO:0000313" key="13">
    <source>
        <dbReference type="Proteomes" id="UP000011668"/>
    </source>
</evidence>
<keyword evidence="10" id="KW-1133">Transmembrane helix</keyword>
<dbReference type="Gene3D" id="3.20.20.80">
    <property type="entry name" value="Glycosidases"/>
    <property type="match status" value="1"/>
</dbReference>
<dbReference type="InterPro" id="IPR036872">
    <property type="entry name" value="CH_dom_sf"/>
</dbReference>
<feature type="coiled-coil region" evidence="8">
    <location>
        <begin position="435"/>
        <end position="483"/>
    </location>
</feature>
<feature type="region of interest" description="Disordered" evidence="9">
    <location>
        <begin position="1866"/>
        <end position="1895"/>
    </location>
</feature>
<accession>L8WR91</accession>
<dbReference type="OrthoDB" id="49395at2759"/>
<evidence type="ECO:0000256" key="2">
    <source>
        <dbReference type="ARBA" id="ARBA00008061"/>
    </source>
</evidence>
<dbReference type="GO" id="GO:0008017">
    <property type="term" value="F:microtubule binding"/>
    <property type="evidence" value="ECO:0007669"/>
    <property type="project" value="InterPro"/>
</dbReference>
<evidence type="ECO:0000256" key="8">
    <source>
        <dbReference type="SAM" id="Coils"/>
    </source>
</evidence>
<dbReference type="Proteomes" id="UP000011668">
    <property type="component" value="Unassembled WGS sequence"/>
</dbReference>
<sequence length="1915" mass="215025">MAKNWQSWRRMRLMVGAAPKYVRVGGLILGCCDIDGTSATQVNAIASHPTMPLLVTAHEDKYIRIFDVSTGECQHSMLAHLDTVTTLSIDTIGFSLVSGSHDGSIRFWDILGSKTCVQEINAHREKSNEGTLDVVFHPSMPFIASAGADGVVKIYVAVCSNISLLLCSIQSRFPPPTYLPYPTPGLFPYGLAIFPSAAERRAPDGSGWQSVGLSFLQLTARSCPRPRPDLPCSQGYSLHSPLPTSPALTAMPPPEIQQESQAFISWLSLFKLSRPVTSLADLDDGTVLFEVLSQVYVHAISDEEYFHNPPRSQSSENWVIRFGQLKRLFRLITQYFVDVLRRQTAGLEVPDLQAIAQNHDVVQTLALCRLTIAISVQSKKNSEVIAGIQKLPQTEQRSIMTAIEKVMSRFTEQERRAGDTTMTDDDHYYQMQLERSRALAEKETLEKVYQQLLEEHRRLQTGYDDAIAEKDELTSSVRDMRRQMDDRRQDKSDGIMRAEIERLRAELWTEENLSTAETEAERQTSVVNDLTRRVEELQAKADEAARLKDQVDEYRHAAEKLHKTENVMEKYKKKLEESADLRRTVKSLEEQNATLVDKNAALEEENRKVAAYKPLMESYKTQISELESKVSQRNADIEGVKFELSQSQSRLRQAMEERAKDSEALELYQERVRELELAAVPRPRIRTASTDDVSVPVSEPQTPALPITPGDDLDTTARGLGGELNDALTGTTMTDLKLQIRALKRDLEAARAGGEEQSRILVLESLLEDSQRMKSRYEEDYLTAHREKLALQAQLEEIRSGKAAIALRQRLNETIEQLDTLRKEHAELQVKFETQFRDLTIAKSDLNLVNKDQLEILTTLRESVNEDKAALESEAERLKGQIVELKDKNKMQLEQVNALLMEKISLQNEGIGQREKMLERERHFGCVSRSDRDLNLDLRASLGGKELPEEAKAKFLALHEETVQLKEQLKTLQEKYQKARAFIKDQDKLFKEQNKSSGGPVSELARIFGSSLSVSGQATFEEAENHRSQMKILEEEVERYKVGAQLACGPKVSTRANAHAGYHSATRHECYSRPPQAASTRRAIELARTAAEESSFVSSFAATAEQWRGRSIYQIITDRFALPLGSNIPPDACDPMKQRYCGGTWNSIRENLDYIQNMGFTAIWISPVNKNIEGSTGYGESYHGYWIEDISQLNAHFGTANDLKALSAELHARGMYLMVDMVVNNVVAAGTTEPDLSSFFFKQPSQYHPYCPVDYKNQTSIEQCWMGDTKVALVDVNTEDEQVVSQYEGWVANFVQEYGIDGLRIDAAKHIRRDFWPGFCGAAGVFCIGEVYGPDIKLGASYQGPLDSILNFPLYYGLVQAFGDPKAANMSALVSVISDSQHTFKGCLVTFWRTMMFHGGSVNIKTLKASSIPVVYYGQEQYFQGRDDPANREPLWPSYYLKNNATRFIASLNQFRNFLVARSADPDDLASPISDWLHQSTQVLSHTEHDIVLARGPVISILTGRGSAVSEFNASASVLNSGYPSAQPLTEYVRRGWRVDGILRRRGPCRGTDVVLALFVPLFDFDLATYPVGLSNQLWSMRQSSSPTSVKNPILELGIQFASTPIFFVFLFLGRPRAVSNHQRILTQRTSLLLRVHLSSGVNIQPIRPSACAVGYHEFGNAWDILQSNTRNARTFLVFKSLPAGFKVRVEADQSNMMPRQQAMSTAAPLVARVVVPDSQPRSPRVFIPLFIVSGLLVCGITVYLVFKLFFRLQKLRDEKRSESLKQELESGIDHSSVTCCGTVEKSKDLKLPLATFESEVEEIANHHAILSYDMFPPSPSTDISPARRSSSIFFFRSESLPPPARALLYPPSPRRASIPAIWSNPRSKWTDENQGGYSGKARYPSNRPATSPLQISGERLPEENLQARRSVTLF</sequence>
<dbReference type="InterPro" id="IPR006047">
    <property type="entry name" value="GH13_cat_dom"/>
</dbReference>
<comment type="caution">
    <text evidence="12">The sequence shown here is derived from an EMBL/GenBank/DDBJ whole genome shotgun (WGS) entry which is preliminary data.</text>
</comment>
<feature type="coiled-coil region" evidence="8">
    <location>
        <begin position="955"/>
        <end position="982"/>
    </location>
</feature>
<dbReference type="Pfam" id="PF00400">
    <property type="entry name" value="WD40"/>
    <property type="match status" value="3"/>
</dbReference>
<proteinExistence type="inferred from homology"/>
<dbReference type="GO" id="GO:0046872">
    <property type="term" value="F:metal ion binding"/>
    <property type="evidence" value="ECO:0007669"/>
    <property type="project" value="UniProtKB-KW"/>
</dbReference>
<dbReference type="InterPro" id="IPR019775">
    <property type="entry name" value="WD40_repeat_CS"/>
</dbReference>
<evidence type="ECO:0000313" key="12">
    <source>
        <dbReference type="EMBL" id="ELU40656.1"/>
    </source>
</evidence>
<keyword evidence="12" id="KW-0378">Hydrolase</keyword>
<feature type="coiled-coil region" evidence="8">
    <location>
        <begin position="513"/>
        <end position="678"/>
    </location>
</feature>
<dbReference type="GO" id="GO:0031122">
    <property type="term" value="P:cytoplasmic microtubule organization"/>
    <property type="evidence" value="ECO:0007669"/>
    <property type="project" value="InterPro"/>
</dbReference>
<evidence type="ECO:0000256" key="9">
    <source>
        <dbReference type="SAM" id="MobiDB-lite"/>
    </source>
</evidence>
<dbReference type="SUPFAM" id="SSF51445">
    <property type="entry name" value="(Trans)glycosidases"/>
    <property type="match status" value="1"/>
</dbReference>
<protein>
    <submittedName>
        <fullName evidence="12">Glycoside hydrolase family 13 protein</fullName>
    </submittedName>
</protein>
<keyword evidence="8" id="KW-0175">Coiled coil</keyword>
<dbReference type="STRING" id="983506.L8WR91"/>
<gene>
    <name evidence="12" type="ORF">AG1IA_05314</name>
</gene>
<dbReference type="SUPFAM" id="SSF116907">
    <property type="entry name" value="Hook domain"/>
    <property type="match status" value="1"/>
</dbReference>
<keyword evidence="5" id="KW-0732">Signal</keyword>
<evidence type="ECO:0000256" key="1">
    <source>
        <dbReference type="ARBA" id="ARBA00001913"/>
    </source>
</evidence>
<keyword evidence="10" id="KW-0472">Membrane</keyword>
<evidence type="ECO:0000256" key="10">
    <source>
        <dbReference type="SAM" id="Phobius"/>
    </source>
</evidence>
<feature type="domain" description="Glycosyl hydrolase family 13 catalytic" evidence="11">
    <location>
        <begin position="1114"/>
        <end position="1456"/>
    </location>
</feature>